<organism evidence="3 4">
    <name type="scientific">Ancylostoma ceylanicum</name>
    <dbReference type="NCBI Taxonomy" id="53326"/>
    <lineage>
        <taxon>Eukaryota</taxon>
        <taxon>Metazoa</taxon>
        <taxon>Ecdysozoa</taxon>
        <taxon>Nematoda</taxon>
        <taxon>Chromadorea</taxon>
        <taxon>Rhabditida</taxon>
        <taxon>Rhabditina</taxon>
        <taxon>Rhabditomorpha</taxon>
        <taxon>Strongyloidea</taxon>
        <taxon>Ancylostomatidae</taxon>
        <taxon>Ancylostomatinae</taxon>
        <taxon>Ancylostoma</taxon>
    </lineage>
</organism>
<accession>A0A016T8L3</accession>
<keyword evidence="2" id="KW-1133">Transmembrane helix</keyword>
<keyword evidence="4" id="KW-1185">Reference proteome</keyword>
<dbReference type="Proteomes" id="UP000024635">
    <property type="component" value="Unassembled WGS sequence"/>
</dbReference>
<sequence>MFATTIDKNLYGNSGACWQQRRMNGGLAITPNTEHVFCGGSSRFGDGIQGYRRSIHPHTFPHVVYVRTSLPITVKQIAEPNQTLTSTSFQLLYAFIVFIFLILVGATIIKLLKKREEKKKPSAMKTKPEVAKIKQGDDSKPPKARPMTSKYKGSIESTNGPGEFVDRMTAPPLLIETRLREKPKPSKMKAGAPVFGGPRETTTGSREPIGISDDSRWTSKTKSEEESKPTNAKAVVHMSTTGSRESTRRRSVLPWLGRKKSREEMKVKPLATKSGSLESL</sequence>
<evidence type="ECO:0000256" key="2">
    <source>
        <dbReference type="SAM" id="Phobius"/>
    </source>
</evidence>
<gene>
    <name evidence="3" type="primary">Acey_s0126.g1339</name>
    <name evidence="3" type="ORF">Y032_0126g1339</name>
</gene>
<feature type="transmembrane region" description="Helical" evidence="2">
    <location>
        <begin position="91"/>
        <end position="112"/>
    </location>
</feature>
<evidence type="ECO:0000313" key="4">
    <source>
        <dbReference type="Proteomes" id="UP000024635"/>
    </source>
</evidence>
<reference evidence="4" key="1">
    <citation type="journal article" date="2015" name="Nat. Genet.">
        <title>The genome and transcriptome of the zoonotic hookworm Ancylostoma ceylanicum identify infection-specific gene families.</title>
        <authorList>
            <person name="Schwarz E.M."/>
            <person name="Hu Y."/>
            <person name="Antoshechkin I."/>
            <person name="Miller M.M."/>
            <person name="Sternberg P.W."/>
            <person name="Aroian R.V."/>
        </authorList>
    </citation>
    <scope>NUCLEOTIDE SEQUENCE</scope>
    <source>
        <strain evidence="4">HY135</strain>
    </source>
</reference>
<dbReference type="EMBL" id="JARK01001462">
    <property type="protein sequence ID" value="EYB98986.1"/>
    <property type="molecule type" value="Genomic_DNA"/>
</dbReference>
<feature type="compositionally biased region" description="Basic and acidic residues" evidence="1">
    <location>
        <begin position="117"/>
        <end position="141"/>
    </location>
</feature>
<feature type="compositionally biased region" description="Basic and acidic residues" evidence="1">
    <location>
        <begin position="213"/>
        <end position="228"/>
    </location>
</feature>
<name>A0A016T8L3_9BILA</name>
<evidence type="ECO:0000256" key="1">
    <source>
        <dbReference type="SAM" id="MobiDB-lite"/>
    </source>
</evidence>
<dbReference type="AlphaFoldDB" id="A0A016T8L3"/>
<evidence type="ECO:0000313" key="3">
    <source>
        <dbReference type="EMBL" id="EYB98986.1"/>
    </source>
</evidence>
<proteinExistence type="predicted"/>
<keyword evidence="2" id="KW-0472">Membrane</keyword>
<protein>
    <submittedName>
        <fullName evidence="3">Uncharacterized protein</fullName>
    </submittedName>
</protein>
<feature type="region of interest" description="Disordered" evidence="1">
    <location>
        <begin position="117"/>
        <end position="167"/>
    </location>
</feature>
<comment type="caution">
    <text evidence="3">The sequence shown here is derived from an EMBL/GenBank/DDBJ whole genome shotgun (WGS) entry which is preliminary data.</text>
</comment>
<feature type="region of interest" description="Disordered" evidence="1">
    <location>
        <begin position="182"/>
        <end position="280"/>
    </location>
</feature>
<dbReference type="OrthoDB" id="10499739at2759"/>
<keyword evidence="2" id="KW-0812">Transmembrane</keyword>